<keyword evidence="1" id="KW-0479">Metal-binding</keyword>
<keyword evidence="4" id="KW-0472">Membrane</keyword>
<dbReference type="InterPro" id="IPR052953">
    <property type="entry name" value="Ser-rich/MCO-related"/>
</dbReference>
<dbReference type="SUPFAM" id="SSF49503">
    <property type="entry name" value="Cupredoxins"/>
    <property type="match status" value="1"/>
</dbReference>
<proteinExistence type="predicted"/>
<protein>
    <submittedName>
        <fullName evidence="6">15134_t:CDS:1</fullName>
    </submittedName>
</protein>
<keyword evidence="2" id="KW-0186">Copper</keyword>
<dbReference type="Proteomes" id="UP000789342">
    <property type="component" value="Unassembled WGS sequence"/>
</dbReference>
<name>A0A9N8VPE0_9GLOM</name>
<keyword evidence="7" id="KW-1185">Reference proteome</keyword>
<evidence type="ECO:0000259" key="5">
    <source>
        <dbReference type="Pfam" id="PF00127"/>
    </source>
</evidence>
<feature type="region of interest" description="Disordered" evidence="3">
    <location>
        <begin position="412"/>
        <end position="435"/>
    </location>
</feature>
<feature type="non-terminal residue" evidence="6">
    <location>
        <position position="435"/>
    </location>
</feature>
<dbReference type="Pfam" id="PF00127">
    <property type="entry name" value="Copper-bind"/>
    <property type="match status" value="1"/>
</dbReference>
<dbReference type="GO" id="GO:0005507">
    <property type="term" value="F:copper ion binding"/>
    <property type="evidence" value="ECO:0007669"/>
    <property type="project" value="InterPro"/>
</dbReference>
<dbReference type="InterPro" id="IPR000923">
    <property type="entry name" value="BlueCu_1"/>
</dbReference>
<dbReference type="InterPro" id="IPR008972">
    <property type="entry name" value="Cupredoxin"/>
</dbReference>
<dbReference type="PANTHER" id="PTHR34883:SF15">
    <property type="entry name" value="EXTRACELLULAR SERINE-RICH PROTEIN"/>
    <property type="match status" value="1"/>
</dbReference>
<accession>A0A9N8VPE0</accession>
<organism evidence="6 7">
    <name type="scientific">Acaulospora morrowiae</name>
    <dbReference type="NCBI Taxonomy" id="94023"/>
    <lineage>
        <taxon>Eukaryota</taxon>
        <taxon>Fungi</taxon>
        <taxon>Fungi incertae sedis</taxon>
        <taxon>Mucoromycota</taxon>
        <taxon>Glomeromycotina</taxon>
        <taxon>Glomeromycetes</taxon>
        <taxon>Diversisporales</taxon>
        <taxon>Acaulosporaceae</taxon>
        <taxon>Acaulospora</taxon>
    </lineage>
</organism>
<evidence type="ECO:0000256" key="3">
    <source>
        <dbReference type="SAM" id="MobiDB-lite"/>
    </source>
</evidence>
<comment type="caution">
    <text evidence="6">The sequence shown here is derived from an EMBL/GenBank/DDBJ whole genome shotgun (WGS) entry which is preliminary data.</text>
</comment>
<dbReference type="GO" id="GO:0009055">
    <property type="term" value="F:electron transfer activity"/>
    <property type="evidence" value="ECO:0007669"/>
    <property type="project" value="InterPro"/>
</dbReference>
<keyword evidence="4" id="KW-0812">Transmembrane</keyword>
<feature type="transmembrane region" description="Helical" evidence="4">
    <location>
        <begin position="287"/>
        <end position="307"/>
    </location>
</feature>
<evidence type="ECO:0000256" key="4">
    <source>
        <dbReference type="SAM" id="Phobius"/>
    </source>
</evidence>
<dbReference type="PANTHER" id="PTHR34883">
    <property type="entry name" value="SERINE-RICH PROTEIN, PUTATIVE-RELATED-RELATED"/>
    <property type="match status" value="1"/>
</dbReference>
<evidence type="ECO:0000256" key="2">
    <source>
        <dbReference type="ARBA" id="ARBA00023008"/>
    </source>
</evidence>
<keyword evidence="4" id="KW-1133">Transmembrane helix</keyword>
<reference evidence="6" key="1">
    <citation type="submission" date="2021-06" db="EMBL/GenBank/DDBJ databases">
        <authorList>
            <person name="Kallberg Y."/>
            <person name="Tangrot J."/>
            <person name="Rosling A."/>
        </authorList>
    </citation>
    <scope>NUCLEOTIDE SEQUENCE</scope>
    <source>
        <strain evidence="6">CL551</strain>
    </source>
</reference>
<feature type="domain" description="Blue (type 1) copper" evidence="5">
    <location>
        <begin position="309"/>
        <end position="406"/>
    </location>
</feature>
<dbReference type="AlphaFoldDB" id="A0A9N8VPE0"/>
<dbReference type="EMBL" id="CAJVPV010000422">
    <property type="protein sequence ID" value="CAG8456355.1"/>
    <property type="molecule type" value="Genomic_DNA"/>
</dbReference>
<gene>
    <name evidence="6" type="ORF">AMORRO_LOCUS1171</name>
</gene>
<dbReference type="Gene3D" id="2.60.40.420">
    <property type="entry name" value="Cupredoxins - blue copper proteins"/>
    <property type="match status" value="1"/>
</dbReference>
<evidence type="ECO:0000256" key="1">
    <source>
        <dbReference type="ARBA" id="ARBA00022723"/>
    </source>
</evidence>
<dbReference type="OrthoDB" id="409189at2759"/>
<evidence type="ECO:0000313" key="6">
    <source>
        <dbReference type="EMBL" id="CAG8456355.1"/>
    </source>
</evidence>
<evidence type="ECO:0000313" key="7">
    <source>
        <dbReference type="Proteomes" id="UP000789342"/>
    </source>
</evidence>
<sequence>MSMITNLTNCRWEELTQILAGILYPMGFDLVKAFPAERYNSNIPSTSTLVPLPITNFRGSTSVQHNRSSTLSVIIGNTRHLWSIFIDYYAKNIRENIGDNQENASEERDTYEQSNPLDWYTRISIESAVKRAVSKFSKNASNLEYEIRYVFDLSEDKFVAFQQLAQDAGLAYYNRICYLNVHPEYGPWIGLRAVVTFDIDGPPKLYPTPGNPYPKGDQLLKTKMEEVLKNDNDSQFSSTSVTNVDKESVAKTNFDKQVIANIRRDWYKWVELRDIAGGFMTYIYKDMFRATSVFFLIACFVFGIHAANITIQVGQGGLKFVPQNITVNTGDTLIFNWANGGPHSVVRSDGPASNCVKSLRAGAFNSGQMIIGTFVYDVTETSGNIFYFCDVPSHCEEGGMWGVITVGGSSGNSSSTGATSNKSSASSTSTTIVTL</sequence>